<proteinExistence type="predicted"/>
<name>A0A382GFW7_9ZZZZ</name>
<dbReference type="Pfam" id="PF10544">
    <property type="entry name" value="T5orf172"/>
    <property type="match status" value="1"/>
</dbReference>
<reference evidence="2" key="1">
    <citation type="submission" date="2018-05" db="EMBL/GenBank/DDBJ databases">
        <authorList>
            <person name="Lanie J.A."/>
            <person name="Ng W.-L."/>
            <person name="Kazmierczak K.M."/>
            <person name="Andrzejewski T.M."/>
            <person name="Davidsen T.M."/>
            <person name="Wayne K.J."/>
            <person name="Tettelin H."/>
            <person name="Glass J.I."/>
            <person name="Rusch D."/>
            <person name="Podicherti R."/>
            <person name="Tsui H.-C.T."/>
            <person name="Winkler M.E."/>
        </authorList>
    </citation>
    <scope>NUCLEOTIDE SEQUENCE</scope>
</reference>
<sequence length="337" mass="39131">MFGVIYIARNSIDGDEVYKVGKTQRTVEERMRELTSETSNLGEYKAIGFVVVNDIDQAEKECHLRLRNYRIQPNREFFKIPLSTLVDAIRVATEPYLVKDELPETMRTSNEVQMDDLFREEQSKFNHGRQKTVVCRDNASNQLTLWHKSLVNKFGELRDRFHGNPYMEIQIDRQLTGIDWDHEIKNQAFKIKGEYPVGTIVLKGKLIKSPVEIYLNDTDETPDLDDGRYAEFKVFMDCDTKIIDGMESDFKPKIILTASALCILAKERLVYDEYSKKTALFQNHETANEIITRLVAANTCEVPQIKTTLLDQYEVDDNRLDLKIRFEPMEPFVAHSD</sequence>
<gene>
    <name evidence="2" type="ORF">METZ01_LOCUS226606</name>
</gene>
<dbReference type="InterPro" id="IPR018306">
    <property type="entry name" value="Phage_T5_Orf172_DNA-bd"/>
</dbReference>
<evidence type="ECO:0000259" key="1">
    <source>
        <dbReference type="SMART" id="SM00974"/>
    </source>
</evidence>
<evidence type="ECO:0000313" key="2">
    <source>
        <dbReference type="EMBL" id="SVB73752.1"/>
    </source>
</evidence>
<feature type="domain" description="Bacteriophage T5 Orf172 DNA-binding" evidence="1">
    <location>
        <begin position="12"/>
        <end position="92"/>
    </location>
</feature>
<protein>
    <recommendedName>
        <fullName evidence="1">Bacteriophage T5 Orf172 DNA-binding domain-containing protein</fullName>
    </recommendedName>
</protein>
<dbReference type="EMBL" id="UINC01055176">
    <property type="protein sequence ID" value="SVB73752.1"/>
    <property type="molecule type" value="Genomic_DNA"/>
</dbReference>
<accession>A0A382GFW7</accession>
<dbReference type="SMART" id="SM00974">
    <property type="entry name" value="T5orf172"/>
    <property type="match status" value="1"/>
</dbReference>
<organism evidence="2">
    <name type="scientific">marine metagenome</name>
    <dbReference type="NCBI Taxonomy" id="408172"/>
    <lineage>
        <taxon>unclassified sequences</taxon>
        <taxon>metagenomes</taxon>
        <taxon>ecological metagenomes</taxon>
    </lineage>
</organism>
<dbReference type="AlphaFoldDB" id="A0A382GFW7"/>